<evidence type="ECO:0000313" key="9">
    <source>
        <dbReference type="EMBL" id="MFD2608872.1"/>
    </source>
</evidence>
<keyword evidence="5 7" id="KW-1133">Transmembrane helix</keyword>
<evidence type="ECO:0000256" key="7">
    <source>
        <dbReference type="SAM" id="Phobius"/>
    </source>
</evidence>
<keyword evidence="6 7" id="KW-0472">Membrane</keyword>
<dbReference type="PANTHER" id="PTHR14969:SF62">
    <property type="entry name" value="DECAPRENYLPHOSPHORYL-5-PHOSPHORIBOSE PHOSPHATASE RV3807C-RELATED"/>
    <property type="match status" value="1"/>
</dbReference>
<dbReference type="SUPFAM" id="SSF48317">
    <property type="entry name" value="Acid phosphatase/Vanadium-dependent haloperoxidase"/>
    <property type="match status" value="1"/>
</dbReference>
<evidence type="ECO:0000256" key="4">
    <source>
        <dbReference type="ARBA" id="ARBA00022801"/>
    </source>
</evidence>
<evidence type="ECO:0000313" key="10">
    <source>
        <dbReference type="Proteomes" id="UP001597475"/>
    </source>
</evidence>
<evidence type="ECO:0000256" key="1">
    <source>
        <dbReference type="ARBA" id="ARBA00004651"/>
    </source>
</evidence>
<feature type="transmembrane region" description="Helical" evidence="7">
    <location>
        <begin position="137"/>
        <end position="156"/>
    </location>
</feature>
<dbReference type="RefSeq" id="WP_386843785.1">
    <property type="nucleotide sequence ID" value="NZ_JBHUMK010000021.1"/>
</dbReference>
<feature type="transmembrane region" description="Helical" evidence="7">
    <location>
        <begin position="96"/>
        <end position="117"/>
    </location>
</feature>
<dbReference type="InterPro" id="IPR000326">
    <property type="entry name" value="PAP2/HPO"/>
</dbReference>
<evidence type="ECO:0000256" key="2">
    <source>
        <dbReference type="ARBA" id="ARBA00022475"/>
    </source>
</evidence>
<dbReference type="Pfam" id="PF01569">
    <property type="entry name" value="PAP2"/>
    <property type="match status" value="1"/>
</dbReference>
<evidence type="ECO:0000259" key="8">
    <source>
        <dbReference type="SMART" id="SM00014"/>
    </source>
</evidence>
<comment type="subcellular location">
    <subcellularLocation>
        <location evidence="1">Cell membrane</location>
        <topology evidence="1">Multi-pass membrane protein</topology>
    </subcellularLocation>
</comment>
<evidence type="ECO:0000256" key="5">
    <source>
        <dbReference type="ARBA" id="ARBA00022989"/>
    </source>
</evidence>
<feature type="domain" description="Phosphatidic acid phosphatase type 2/haloperoxidase" evidence="8">
    <location>
        <begin position="95"/>
        <end position="205"/>
    </location>
</feature>
<keyword evidence="3 7" id="KW-0812">Transmembrane</keyword>
<dbReference type="Proteomes" id="UP001597475">
    <property type="component" value="Unassembled WGS sequence"/>
</dbReference>
<protein>
    <submittedName>
        <fullName evidence="9">Phosphatase PAP2 family protein</fullName>
    </submittedName>
</protein>
<dbReference type="SMART" id="SM00014">
    <property type="entry name" value="acidPPc"/>
    <property type="match status" value="1"/>
</dbReference>
<dbReference type="InterPro" id="IPR036938">
    <property type="entry name" value="PAP2/HPO_sf"/>
</dbReference>
<keyword evidence="10" id="KW-1185">Reference proteome</keyword>
<sequence>MSSFLVFVRRHWQLLLGLALGVLLPLVFVADLTEDIFRDGGFPWDQGLLEWYRAHRTPGLTALARAMAEIGGVRILPVLTLGLALLLALRHTRPQGLFLVSSVLGATLLNVAAKAAFHRARPDTLGAVLTEPGFSFPSGHAMANTAFAAALVLIFWPTRWRWPVTVAALLWAVGICASRNYLGVHYPTDVLVGFLSSVAWVAGLYAVMSRRWPSLRRAQGVDTLPARVR</sequence>
<dbReference type="CDD" id="cd03392">
    <property type="entry name" value="PAP2_like_2"/>
    <property type="match status" value="1"/>
</dbReference>
<dbReference type="PANTHER" id="PTHR14969">
    <property type="entry name" value="SPHINGOSINE-1-PHOSPHATE PHOSPHOHYDROLASE"/>
    <property type="match status" value="1"/>
</dbReference>
<proteinExistence type="predicted"/>
<evidence type="ECO:0000256" key="3">
    <source>
        <dbReference type="ARBA" id="ARBA00022692"/>
    </source>
</evidence>
<keyword evidence="4" id="KW-0378">Hydrolase</keyword>
<organism evidence="9 10">
    <name type="scientific">Deinococcus taklimakanensis</name>
    <dbReference type="NCBI Taxonomy" id="536443"/>
    <lineage>
        <taxon>Bacteria</taxon>
        <taxon>Thermotogati</taxon>
        <taxon>Deinococcota</taxon>
        <taxon>Deinococci</taxon>
        <taxon>Deinococcales</taxon>
        <taxon>Deinococcaceae</taxon>
        <taxon>Deinococcus</taxon>
    </lineage>
</organism>
<gene>
    <name evidence="9" type="ORF">ACFSR9_05370</name>
</gene>
<comment type="caution">
    <text evidence="9">The sequence shown here is derived from an EMBL/GenBank/DDBJ whole genome shotgun (WGS) entry which is preliminary data.</text>
</comment>
<keyword evidence="2" id="KW-1003">Cell membrane</keyword>
<dbReference type="EMBL" id="JBHUMK010000021">
    <property type="protein sequence ID" value="MFD2608872.1"/>
    <property type="molecule type" value="Genomic_DNA"/>
</dbReference>
<evidence type="ECO:0000256" key="6">
    <source>
        <dbReference type="ARBA" id="ARBA00023136"/>
    </source>
</evidence>
<feature type="transmembrane region" description="Helical" evidence="7">
    <location>
        <begin position="190"/>
        <end position="208"/>
    </location>
</feature>
<feature type="transmembrane region" description="Helical" evidence="7">
    <location>
        <begin position="163"/>
        <end position="184"/>
    </location>
</feature>
<accession>A0ABW5P3Q8</accession>
<name>A0ABW5P3Q8_9DEIO</name>
<feature type="transmembrane region" description="Helical" evidence="7">
    <location>
        <begin position="70"/>
        <end position="89"/>
    </location>
</feature>
<dbReference type="Gene3D" id="1.20.144.10">
    <property type="entry name" value="Phosphatidic acid phosphatase type 2/haloperoxidase"/>
    <property type="match status" value="1"/>
</dbReference>
<reference evidence="10" key="1">
    <citation type="journal article" date="2019" name="Int. J. Syst. Evol. Microbiol.">
        <title>The Global Catalogue of Microorganisms (GCM) 10K type strain sequencing project: providing services to taxonomists for standard genome sequencing and annotation.</title>
        <authorList>
            <consortium name="The Broad Institute Genomics Platform"/>
            <consortium name="The Broad Institute Genome Sequencing Center for Infectious Disease"/>
            <person name="Wu L."/>
            <person name="Ma J."/>
        </authorList>
    </citation>
    <scope>NUCLEOTIDE SEQUENCE [LARGE SCALE GENOMIC DNA]</scope>
    <source>
        <strain evidence="10">KCTC 33842</strain>
    </source>
</reference>